<dbReference type="AlphaFoldDB" id="A0A329MKX8"/>
<dbReference type="InterPro" id="IPR000905">
    <property type="entry name" value="Gcp-like_dom"/>
</dbReference>
<feature type="domain" description="Gcp-like" evidence="1">
    <location>
        <begin position="29"/>
        <end position="124"/>
    </location>
</feature>
<keyword evidence="3" id="KW-1185">Reference proteome</keyword>
<proteinExistence type="predicted"/>
<dbReference type="InterPro" id="IPR043129">
    <property type="entry name" value="ATPase_NBD"/>
</dbReference>
<dbReference type="InterPro" id="IPR022496">
    <property type="entry name" value="T6A_TsaB"/>
</dbReference>
<evidence type="ECO:0000313" key="3">
    <source>
        <dbReference type="Proteomes" id="UP000250369"/>
    </source>
</evidence>
<name>A0A329MKX8_9BACL</name>
<dbReference type="GO" id="GO:0016740">
    <property type="term" value="F:transferase activity"/>
    <property type="evidence" value="ECO:0007669"/>
    <property type="project" value="UniProtKB-KW"/>
</dbReference>
<dbReference type="PANTHER" id="PTHR11735:SF11">
    <property type="entry name" value="TRNA THREONYLCARBAMOYLADENOSINE BIOSYNTHESIS PROTEIN TSAB"/>
    <property type="match status" value="1"/>
</dbReference>
<dbReference type="GO" id="GO:0002949">
    <property type="term" value="P:tRNA threonylcarbamoyladenosine modification"/>
    <property type="evidence" value="ECO:0007669"/>
    <property type="project" value="InterPro"/>
</dbReference>
<protein>
    <submittedName>
        <fullName evidence="2">tRNA (Adenosine(37)-N6)-threonylcarbamoyltransferase complex dimerization subunit type 1 TsaB</fullName>
    </submittedName>
</protein>
<evidence type="ECO:0000313" key="2">
    <source>
        <dbReference type="EMBL" id="RAV20282.1"/>
    </source>
</evidence>
<dbReference type="OrthoDB" id="9784166at2"/>
<dbReference type="GO" id="GO:0005829">
    <property type="term" value="C:cytosol"/>
    <property type="evidence" value="ECO:0007669"/>
    <property type="project" value="TreeGrafter"/>
</dbReference>
<accession>A0A329MKX8</accession>
<keyword evidence="2" id="KW-0808">Transferase</keyword>
<dbReference type="EMBL" id="QMFB01000009">
    <property type="protein sequence ID" value="RAV20282.1"/>
    <property type="molecule type" value="Genomic_DNA"/>
</dbReference>
<dbReference type="Pfam" id="PF00814">
    <property type="entry name" value="TsaD"/>
    <property type="match status" value="1"/>
</dbReference>
<gene>
    <name evidence="2" type="primary">tsaB</name>
    <name evidence="2" type="ORF">DQG23_17515</name>
</gene>
<dbReference type="NCBIfam" id="TIGR03725">
    <property type="entry name" value="T6A_YeaZ"/>
    <property type="match status" value="1"/>
</dbReference>
<dbReference type="Proteomes" id="UP000250369">
    <property type="component" value="Unassembled WGS sequence"/>
</dbReference>
<dbReference type="PANTHER" id="PTHR11735">
    <property type="entry name" value="TRNA N6-ADENOSINE THREONYLCARBAMOYLTRANSFERASE"/>
    <property type="match status" value="1"/>
</dbReference>
<dbReference type="SUPFAM" id="SSF53067">
    <property type="entry name" value="Actin-like ATPase domain"/>
    <property type="match status" value="1"/>
</dbReference>
<evidence type="ECO:0000259" key="1">
    <source>
        <dbReference type="Pfam" id="PF00814"/>
    </source>
</evidence>
<dbReference type="Gene3D" id="3.30.420.40">
    <property type="match status" value="1"/>
</dbReference>
<sequence length="288" mass="31059">MLAIDTSTATMTVALFEGSTMLGERHNMSERNHSLYLMPTIQELLSENGLLPADLDGLAVGVGPGSYTGVRIGVTVAKTMAWTLQKPVYGVSSLEALAYGAARELFRADGHEAPAEAMAIGAGKEAGELTPLTVNANKDSLRTWFVPLMDARRGQVYTGLFERNERRYTSDVNHEAESDAFSWTRMRSDGIQLMEPWAAVLQEMAEGSGQVPARIVFIGDVEPFRAIIGRLAESWSGDVASQPFAMKASAVGRLAFPLLAEGAPSDAHGLLPNYTQLTEAENNLLGRV</sequence>
<comment type="caution">
    <text evidence="2">The sequence shown here is derived from an EMBL/GenBank/DDBJ whole genome shotgun (WGS) entry which is preliminary data.</text>
</comment>
<dbReference type="CDD" id="cd24032">
    <property type="entry name" value="ASKHA_NBD_TsaB"/>
    <property type="match status" value="1"/>
</dbReference>
<reference evidence="2 3" key="1">
    <citation type="journal article" date="2009" name="Int. J. Syst. Evol. Microbiol.">
        <title>Paenibacillus contaminans sp. nov., isolated from a contaminated laboratory plate.</title>
        <authorList>
            <person name="Chou J.H."/>
            <person name="Lee J.H."/>
            <person name="Lin M.C."/>
            <person name="Chang P.S."/>
            <person name="Arun A.B."/>
            <person name="Young C.C."/>
            <person name="Chen W.M."/>
        </authorList>
    </citation>
    <scope>NUCLEOTIDE SEQUENCE [LARGE SCALE GENOMIC DNA]</scope>
    <source>
        <strain evidence="2 3">CKOBP-6</strain>
    </source>
</reference>
<organism evidence="2 3">
    <name type="scientific">Paenibacillus contaminans</name>
    <dbReference type="NCBI Taxonomy" id="450362"/>
    <lineage>
        <taxon>Bacteria</taxon>
        <taxon>Bacillati</taxon>
        <taxon>Bacillota</taxon>
        <taxon>Bacilli</taxon>
        <taxon>Bacillales</taxon>
        <taxon>Paenibacillaceae</taxon>
        <taxon>Paenibacillus</taxon>
    </lineage>
</organism>